<keyword evidence="3" id="KW-0963">Cytoplasm</keyword>
<proteinExistence type="inferred from homology"/>
<dbReference type="InterPro" id="IPR037171">
    <property type="entry name" value="NagB/RpiA_transferase-like"/>
</dbReference>
<dbReference type="Proteomes" id="UP000242525">
    <property type="component" value="Unassembled WGS sequence"/>
</dbReference>
<comment type="similarity">
    <text evidence="2 9">Belongs to the eIF-2B alpha/beta/delta subunits family.</text>
</comment>
<dbReference type="STRING" id="1173061.A0A0J9X4S8"/>
<comment type="subcellular location">
    <subcellularLocation>
        <location evidence="1">Cytoplasm</location>
        <location evidence="1">Cytosol</location>
    </subcellularLocation>
</comment>
<dbReference type="GO" id="GO:0003743">
    <property type="term" value="F:translation initiation factor activity"/>
    <property type="evidence" value="ECO:0007669"/>
    <property type="project" value="UniProtKB-KW"/>
</dbReference>
<dbReference type="GO" id="GO:0005829">
    <property type="term" value="C:cytosol"/>
    <property type="evidence" value="ECO:0007669"/>
    <property type="project" value="UniProtKB-SubCell"/>
</dbReference>
<feature type="compositionally biased region" description="Low complexity" evidence="10">
    <location>
        <begin position="47"/>
        <end position="71"/>
    </location>
</feature>
<evidence type="ECO:0000256" key="1">
    <source>
        <dbReference type="ARBA" id="ARBA00004514"/>
    </source>
</evidence>
<reference evidence="11" key="1">
    <citation type="submission" date="2014-03" db="EMBL/GenBank/DDBJ databases">
        <authorList>
            <person name="Casaregola S."/>
        </authorList>
    </citation>
    <scope>NUCLEOTIDE SEQUENCE [LARGE SCALE GENOMIC DNA]</scope>
    <source>
        <strain evidence="11">CLIB 918</strain>
    </source>
</reference>
<evidence type="ECO:0000256" key="9">
    <source>
        <dbReference type="RuleBase" id="RU003814"/>
    </source>
</evidence>
<evidence type="ECO:0000256" key="3">
    <source>
        <dbReference type="ARBA" id="ARBA00022490"/>
    </source>
</evidence>
<keyword evidence="12" id="KW-1185">Reference proteome</keyword>
<feature type="region of interest" description="Disordered" evidence="10">
    <location>
        <begin position="1"/>
        <end position="84"/>
    </location>
</feature>
<dbReference type="Gene3D" id="3.40.50.10470">
    <property type="entry name" value="Translation initiation factor eif-2b, domain 2"/>
    <property type="match status" value="1"/>
</dbReference>
<comment type="caution">
    <text evidence="11">The sequence shown here is derived from an EMBL/GenBank/DDBJ whole genome shotgun (WGS) entry which is preliminary data.</text>
</comment>
<protein>
    <recommendedName>
        <fullName evidence="6">Translation initiation factor eIF2B subunit delta</fullName>
    </recommendedName>
    <alternativeName>
        <fullName evidence="7">eIF2B GDP-GTP exchange factor subunit delta</fullName>
    </alternativeName>
</protein>
<dbReference type="SUPFAM" id="SSF100950">
    <property type="entry name" value="NagB/RpiA/CoA transferase-like"/>
    <property type="match status" value="1"/>
</dbReference>
<keyword evidence="4 11" id="KW-0396">Initiation factor</keyword>
<accession>A0A0J9X4S8</accession>
<organism evidence="11 12">
    <name type="scientific">Geotrichum candidum</name>
    <name type="common">Oospora lactis</name>
    <name type="synonym">Dipodascus geotrichum</name>
    <dbReference type="NCBI Taxonomy" id="1173061"/>
    <lineage>
        <taxon>Eukaryota</taxon>
        <taxon>Fungi</taxon>
        <taxon>Dikarya</taxon>
        <taxon>Ascomycota</taxon>
        <taxon>Saccharomycotina</taxon>
        <taxon>Dipodascomycetes</taxon>
        <taxon>Dipodascales</taxon>
        <taxon>Dipodascaceae</taxon>
        <taxon>Geotrichum</taxon>
    </lineage>
</organism>
<feature type="compositionally biased region" description="Polar residues" evidence="10">
    <location>
        <begin position="72"/>
        <end position="84"/>
    </location>
</feature>
<dbReference type="Pfam" id="PF01008">
    <property type="entry name" value="IF-2B"/>
    <property type="match status" value="1"/>
</dbReference>
<comment type="subunit">
    <text evidence="8">Component of the translation initiation factor 2B (eIF2B) complex which is a heterodecamer of two sets of five different subunits: alpha, beta, gamma, delta and epsilon. Subunits alpha, beta and delta comprise a regulatory subcomplex and subunits epsilon and gamma comprise a catalytic subcomplex. Within the complex, the hexameric regulatory complex resides at the center, with the two heterodimeric catalytic subcomplexes bound on opposite sides.</text>
</comment>
<feature type="compositionally biased region" description="Basic and acidic residues" evidence="10">
    <location>
        <begin position="34"/>
        <end position="44"/>
    </location>
</feature>
<evidence type="ECO:0000256" key="5">
    <source>
        <dbReference type="ARBA" id="ARBA00022917"/>
    </source>
</evidence>
<dbReference type="PANTHER" id="PTHR10233:SF14">
    <property type="entry name" value="TRANSLATION INITIATION FACTOR EIF-2B SUBUNIT DELTA"/>
    <property type="match status" value="1"/>
</dbReference>
<evidence type="ECO:0000256" key="6">
    <source>
        <dbReference type="ARBA" id="ARBA00044147"/>
    </source>
</evidence>
<evidence type="ECO:0000256" key="8">
    <source>
        <dbReference type="ARBA" id="ARBA00046432"/>
    </source>
</evidence>
<evidence type="ECO:0000256" key="4">
    <source>
        <dbReference type="ARBA" id="ARBA00022540"/>
    </source>
</evidence>
<name>A0A0J9X4S8_GEOCN</name>
<evidence type="ECO:0000256" key="10">
    <source>
        <dbReference type="SAM" id="MobiDB-lite"/>
    </source>
</evidence>
<sequence length="434" mass="47385">MSTPEKKLSPKELKALRRAEKVAQRNAEGGGKPQDQRPPKDAHPKGPSKQQNQQQQKKTAASAAAGNGASNDNSVSPSQTPSRKTTLFGHLEQSVKVSSAAAHKDVHPTILFLALQISSFKVVGSYDRCRAMLIAFKDVIRDYQTPEGTTLSRHLTNHLSHQIEHLKSARPLSVSMGNTIRWLKLEITQLDIDLSDADAKDFLNEQIDTFIRVRLEYADRVIVETGVNSINDGDVILTYASSNVVKATLIAAHEQGKNFKVVVVDSRPLFEGKPLVRELAKAGIPATYTLISGLSYVLKDVTTVFLGAHAMLSNGMLYNRVGSGVIALSAYTRNIPVVVLCESIKFSDRVLLDSVTVNELGSPVDLTNLSIDPAAGTNIPSKNLEKWEEEPKLSILNILYDVSPPTFIKKVITEVGSLPPSSVPVVLREYKSGY</sequence>
<dbReference type="OrthoDB" id="10254737at2759"/>
<dbReference type="AlphaFoldDB" id="A0A0J9X4S8"/>
<dbReference type="InterPro" id="IPR042529">
    <property type="entry name" value="IF_2B-like_C"/>
</dbReference>
<dbReference type="PANTHER" id="PTHR10233">
    <property type="entry name" value="TRANSLATION INITIATION FACTOR EIF-2B"/>
    <property type="match status" value="1"/>
</dbReference>
<feature type="compositionally biased region" description="Basic and acidic residues" evidence="10">
    <location>
        <begin position="1"/>
        <end position="23"/>
    </location>
</feature>
<dbReference type="InterPro" id="IPR000649">
    <property type="entry name" value="IF-2B-related"/>
</dbReference>
<gene>
    <name evidence="11" type="ORF">BN980_GECA02s06236g</name>
</gene>
<evidence type="ECO:0000256" key="2">
    <source>
        <dbReference type="ARBA" id="ARBA00007251"/>
    </source>
</evidence>
<evidence type="ECO:0000313" key="12">
    <source>
        <dbReference type="Proteomes" id="UP000242525"/>
    </source>
</evidence>
<keyword evidence="5" id="KW-0648">Protein biosynthesis</keyword>
<evidence type="ECO:0000313" key="11">
    <source>
        <dbReference type="EMBL" id="CDO52128.1"/>
    </source>
</evidence>
<dbReference type="EMBL" id="CCBN010000002">
    <property type="protein sequence ID" value="CDO52128.1"/>
    <property type="molecule type" value="Genomic_DNA"/>
</dbReference>
<evidence type="ECO:0000256" key="7">
    <source>
        <dbReference type="ARBA" id="ARBA00044356"/>
    </source>
</evidence>